<name>A0AAN9KJC6_CLITE</name>
<reference evidence="2 3" key="1">
    <citation type="submission" date="2024-01" db="EMBL/GenBank/DDBJ databases">
        <title>The genomes of 5 underutilized Papilionoideae crops provide insights into root nodulation and disease resistance.</title>
        <authorList>
            <person name="Yuan L."/>
        </authorList>
    </citation>
    <scope>NUCLEOTIDE SEQUENCE [LARGE SCALE GENOMIC DNA]</scope>
    <source>
        <strain evidence="2">LY-2023</strain>
        <tissue evidence="2">Leaf</tissue>
    </source>
</reference>
<evidence type="ECO:0000256" key="1">
    <source>
        <dbReference type="SAM" id="SignalP"/>
    </source>
</evidence>
<protein>
    <submittedName>
        <fullName evidence="2">Uncharacterized protein</fullName>
    </submittedName>
</protein>
<organism evidence="2 3">
    <name type="scientific">Clitoria ternatea</name>
    <name type="common">Butterfly pea</name>
    <dbReference type="NCBI Taxonomy" id="43366"/>
    <lineage>
        <taxon>Eukaryota</taxon>
        <taxon>Viridiplantae</taxon>
        <taxon>Streptophyta</taxon>
        <taxon>Embryophyta</taxon>
        <taxon>Tracheophyta</taxon>
        <taxon>Spermatophyta</taxon>
        <taxon>Magnoliopsida</taxon>
        <taxon>eudicotyledons</taxon>
        <taxon>Gunneridae</taxon>
        <taxon>Pentapetalae</taxon>
        <taxon>rosids</taxon>
        <taxon>fabids</taxon>
        <taxon>Fabales</taxon>
        <taxon>Fabaceae</taxon>
        <taxon>Papilionoideae</taxon>
        <taxon>50 kb inversion clade</taxon>
        <taxon>NPAAA clade</taxon>
        <taxon>indigoferoid/millettioid clade</taxon>
        <taxon>Phaseoleae</taxon>
        <taxon>Clitoria</taxon>
    </lineage>
</organism>
<keyword evidence="3" id="KW-1185">Reference proteome</keyword>
<dbReference type="AlphaFoldDB" id="A0AAN9KJC6"/>
<dbReference type="EMBL" id="JAYKXN010000001">
    <property type="protein sequence ID" value="KAK7316809.1"/>
    <property type="molecule type" value="Genomic_DNA"/>
</dbReference>
<gene>
    <name evidence="2" type="ORF">RJT34_00537</name>
</gene>
<accession>A0AAN9KJC6</accession>
<evidence type="ECO:0000313" key="3">
    <source>
        <dbReference type="Proteomes" id="UP001359559"/>
    </source>
</evidence>
<proteinExistence type="predicted"/>
<dbReference type="Proteomes" id="UP001359559">
    <property type="component" value="Unassembled WGS sequence"/>
</dbReference>
<keyword evidence="1" id="KW-0732">Signal</keyword>
<evidence type="ECO:0000313" key="2">
    <source>
        <dbReference type="EMBL" id="KAK7316809.1"/>
    </source>
</evidence>
<sequence length="80" mass="9162">MSTLPFMDFCHHLLGFILVEALKWLWQSPHLINSKIKSSSRWIRILSFPSPFSAIRPENPKAITRTLATQRSVVVKVLSS</sequence>
<feature type="signal peptide" evidence="1">
    <location>
        <begin position="1"/>
        <end position="21"/>
    </location>
</feature>
<comment type="caution">
    <text evidence="2">The sequence shown here is derived from an EMBL/GenBank/DDBJ whole genome shotgun (WGS) entry which is preliminary data.</text>
</comment>
<feature type="chain" id="PRO_5042930761" evidence="1">
    <location>
        <begin position="22"/>
        <end position="80"/>
    </location>
</feature>